<dbReference type="InterPro" id="IPR036259">
    <property type="entry name" value="MFS_trans_sf"/>
</dbReference>
<dbReference type="Gene3D" id="1.20.1250.20">
    <property type="entry name" value="MFS general substrate transporter like domains"/>
    <property type="match status" value="1"/>
</dbReference>
<feature type="compositionally biased region" description="Basic and acidic residues" evidence="7">
    <location>
        <begin position="679"/>
        <end position="690"/>
    </location>
</feature>
<evidence type="ECO:0000256" key="8">
    <source>
        <dbReference type="SAM" id="Phobius"/>
    </source>
</evidence>
<comment type="subcellular location">
    <subcellularLocation>
        <location evidence="1">Membrane</location>
        <topology evidence="1">Multi-pass membrane protein</topology>
    </subcellularLocation>
</comment>
<evidence type="ECO:0000313" key="10">
    <source>
        <dbReference type="EMBL" id="EKD04991.1"/>
    </source>
</evidence>
<comment type="caution">
    <text evidence="10">The sequence shown here is derived from an EMBL/GenBank/DDBJ whole genome shotgun (WGS) entry which is preliminary data.</text>
</comment>
<dbReference type="FunFam" id="1.20.1250.20:FF:000134">
    <property type="entry name" value="MFS sugar transporter protein"/>
    <property type="match status" value="1"/>
</dbReference>
<dbReference type="PROSITE" id="PS50850">
    <property type="entry name" value="MFS"/>
    <property type="match status" value="1"/>
</dbReference>
<evidence type="ECO:0000256" key="4">
    <source>
        <dbReference type="ARBA" id="ARBA00022692"/>
    </source>
</evidence>
<reference evidence="10 11" key="1">
    <citation type="journal article" date="2012" name="Eukaryot. Cell">
        <title>Genome sequence of the Trichosporon asahii environmental strain CBS 8904.</title>
        <authorList>
            <person name="Yang R.Y."/>
            <person name="Li H.T."/>
            <person name="Zhu H."/>
            <person name="Zhou G.P."/>
            <person name="Wang M."/>
            <person name="Wang L."/>
        </authorList>
    </citation>
    <scope>NUCLEOTIDE SEQUENCE [LARGE SCALE GENOMIC DNA]</scope>
    <source>
        <strain evidence="10 11">CBS 8904</strain>
    </source>
</reference>
<accession>K1VWU5</accession>
<dbReference type="GO" id="GO:0016020">
    <property type="term" value="C:membrane"/>
    <property type="evidence" value="ECO:0007669"/>
    <property type="project" value="UniProtKB-SubCell"/>
</dbReference>
<dbReference type="STRING" id="1220162.K1VWU5"/>
<comment type="similarity">
    <text evidence="2">Belongs to the major facilitator superfamily. Sugar transporter (TC 2.A.1.1) family.</text>
</comment>
<proteinExistence type="inferred from homology"/>
<dbReference type="HOGENOM" id="CLU_347544_0_0_1"/>
<dbReference type="InterPro" id="IPR005828">
    <property type="entry name" value="MFS_sugar_transport-like"/>
</dbReference>
<dbReference type="SUPFAM" id="SSF103473">
    <property type="entry name" value="MFS general substrate transporter"/>
    <property type="match status" value="1"/>
</dbReference>
<feature type="transmembrane region" description="Helical" evidence="8">
    <location>
        <begin position="95"/>
        <end position="120"/>
    </location>
</feature>
<evidence type="ECO:0000256" key="7">
    <source>
        <dbReference type="SAM" id="MobiDB-lite"/>
    </source>
</evidence>
<dbReference type="EMBL" id="AMBO01000168">
    <property type="protein sequence ID" value="EKD04991.1"/>
    <property type="molecule type" value="Genomic_DNA"/>
</dbReference>
<keyword evidence="4 8" id="KW-0812">Transmembrane</keyword>
<sequence>MAGIEEKTYVHHDDKASIHLAEIGKVQRTSDNNKHLSPELAAALETCAIRPWSSSSIHLYVSILCALCCAYANGYDGSLMTAINAMPFWQERFGHIGTTGTMVSVVFSMYNVGCFIGGFPAAWITDRFGRRAGMAAGAGIIIVGSILLSTSHHIGQFIVGRLILGFGIASAQLAAPAYVVEVAPPHWKGRCVGIYNCGWYAGAIPAAAITFGCNYINSDASWIIPIVLQCAACIGVLGLVPFIPESPRYLMQQGKEEQALSILAKFHGGGDPNNALVQLEMEEMRSAVALDAANNTEAWWDYRPLFATKSNAWRMFSGNGLAYFATVIFEQIGVTSVTAQLGYNLMYSALAVVGALTGAILTDRMKRRYVLSFGTGVLSITLAVFVALTSVIQKAVDKDEPINAAVGKGAIAVYILFGVFCAFVYTPLQATVTVEHLSTSMRAKGLALCNVASQAMGFINLFAGPIALANIGYYYVMFFIFWDLVEALCWWFFGVEAQGRSLEELDWVYEQPNPIAASKKLREGLPLHHTDSPLGMSLASKRVAKKLPGGSPVSSRKPRRPPNPWILYRAAKYEVLKDGKVIPSLELALIQTGLWRPESIRGSNETRDQDNGHDICNISPANALPQSSLTKVFSLLWRWERPEVRKRYSYLSQLKKQEYPDYKYKPVRRNNEVPTSLGDKQRKQVKRESLDPKLGHELTEVKAAAWALTNVVGLAWFALKERQRTATQAHCTGDDWHLTPRTYDLEGNTMTGAENGSALNLFVGEQWPAPGTDSQTCYGFTLPAMNNIIGSVVPAPTSPAILSIGRMALQGS</sequence>
<evidence type="ECO:0000256" key="6">
    <source>
        <dbReference type="ARBA" id="ARBA00023136"/>
    </source>
</evidence>
<feature type="transmembrane region" description="Helical" evidence="8">
    <location>
        <begin position="345"/>
        <end position="362"/>
    </location>
</feature>
<feature type="region of interest" description="Disordered" evidence="7">
    <location>
        <begin position="600"/>
        <end position="620"/>
    </location>
</feature>
<dbReference type="PANTHER" id="PTHR48022">
    <property type="entry name" value="PLASTIDIC GLUCOSE TRANSPORTER 4"/>
    <property type="match status" value="1"/>
</dbReference>
<dbReference type="InterPro" id="IPR050360">
    <property type="entry name" value="MFS_Sugar_Transporters"/>
</dbReference>
<keyword evidence="6 8" id="KW-0472">Membrane</keyword>
<dbReference type="Proteomes" id="UP000006757">
    <property type="component" value="Unassembled WGS sequence"/>
</dbReference>
<feature type="transmembrane region" description="Helical" evidence="8">
    <location>
        <begin position="132"/>
        <end position="152"/>
    </location>
</feature>
<evidence type="ECO:0000259" key="9">
    <source>
        <dbReference type="PROSITE" id="PS50850"/>
    </source>
</evidence>
<evidence type="ECO:0000256" key="1">
    <source>
        <dbReference type="ARBA" id="ARBA00004141"/>
    </source>
</evidence>
<dbReference type="InterPro" id="IPR036910">
    <property type="entry name" value="HMG_box_dom_sf"/>
</dbReference>
<feature type="transmembrane region" description="Helical" evidence="8">
    <location>
        <begin position="192"/>
        <end position="216"/>
    </location>
</feature>
<feature type="transmembrane region" description="Helical" evidence="8">
    <location>
        <begin position="446"/>
        <end position="467"/>
    </location>
</feature>
<evidence type="ECO:0000256" key="5">
    <source>
        <dbReference type="ARBA" id="ARBA00022989"/>
    </source>
</evidence>
<evidence type="ECO:0000256" key="3">
    <source>
        <dbReference type="ARBA" id="ARBA00022448"/>
    </source>
</evidence>
<feature type="transmembrane region" description="Helical" evidence="8">
    <location>
        <begin position="158"/>
        <end position="180"/>
    </location>
</feature>
<evidence type="ECO:0000313" key="11">
    <source>
        <dbReference type="Proteomes" id="UP000006757"/>
    </source>
</evidence>
<keyword evidence="5 8" id="KW-1133">Transmembrane helix</keyword>
<dbReference type="PANTHER" id="PTHR48022:SF36">
    <property type="entry name" value="LACTOSE PERMEASE, PUTATIVE (AFU_ORTHOLOGUE AFUA_1G17310)-RELATED"/>
    <property type="match status" value="1"/>
</dbReference>
<feature type="region of interest" description="Disordered" evidence="7">
    <location>
        <begin position="668"/>
        <end position="690"/>
    </location>
</feature>
<feature type="transmembrane region" description="Helical" evidence="8">
    <location>
        <begin position="404"/>
        <end position="425"/>
    </location>
</feature>
<protein>
    <recommendedName>
        <fullName evidence="9">Major facilitator superfamily (MFS) profile domain-containing protein</fullName>
    </recommendedName>
</protein>
<feature type="transmembrane region" description="Helical" evidence="8">
    <location>
        <begin position="57"/>
        <end position="75"/>
    </location>
</feature>
<dbReference type="InParanoid" id="K1VWU5"/>
<name>K1VWU5_TRIAC</name>
<feature type="transmembrane region" description="Helical" evidence="8">
    <location>
        <begin position="473"/>
        <end position="493"/>
    </location>
</feature>
<evidence type="ECO:0000256" key="2">
    <source>
        <dbReference type="ARBA" id="ARBA00010992"/>
    </source>
</evidence>
<organism evidence="10 11">
    <name type="scientific">Trichosporon asahii var. asahii (strain CBS 8904)</name>
    <name type="common">Yeast</name>
    <dbReference type="NCBI Taxonomy" id="1220162"/>
    <lineage>
        <taxon>Eukaryota</taxon>
        <taxon>Fungi</taxon>
        <taxon>Dikarya</taxon>
        <taxon>Basidiomycota</taxon>
        <taxon>Agaricomycotina</taxon>
        <taxon>Tremellomycetes</taxon>
        <taxon>Trichosporonales</taxon>
        <taxon>Trichosporonaceae</taxon>
        <taxon>Trichosporon</taxon>
    </lineage>
</organism>
<feature type="transmembrane region" description="Helical" evidence="8">
    <location>
        <begin position="222"/>
        <end position="243"/>
    </location>
</feature>
<feature type="compositionally biased region" description="Basic and acidic residues" evidence="7">
    <location>
        <begin position="604"/>
        <end position="613"/>
    </location>
</feature>
<feature type="transmembrane region" description="Helical" evidence="8">
    <location>
        <begin position="369"/>
        <end position="392"/>
    </location>
</feature>
<dbReference type="Pfam" id="PF00083">
    <property type="entry name" value="Sugar_tr"/>
    <property type="match status" value="1"/>
</dbReference>
<keyword evidence="11" id="KW-1185">Reference proteome</keyword>
<feature type="domain" description="Major facilitator superfamily (MFS) profile" evidence="9">
    <location>
        <begin position="62"/>
        <end position="498"/>
    </location>
</feature>
<dbReference type="OrthoDB" id="6133115at2759"/>
<dbReference type="GO" id="GO:0005351">
    <property type="term" value="F:carbohydrate:proton symporter activity"/>
    <property type="evidence" value="ECO:0007669"/>
    <property type="project" value="TreeGrafter"/>
</dbReference>
<keyword evidence="3" id="KW-0813">Transport</keyword>
<dbReference type="eggNOG" id="KOG0254">
    <property type="taxonomic scope" value="Eukaryota"/>
</dbReference>
<dbReference type="Gene3D" id="1.10.30.10">
    <property type="entry name" value="High mobility group box domain"/>
    <property type="match status" value="1"/>
</dbReference>
<dbReference type="AlphaFoldDB" id="K1VWU5"/>
<dbReference type="InterPro" id="IPR020846">
    <property type="entry name" value="MFS_dom"/>
</dbReference>
<feature type="transmembrane region" description="Helical" evidence="8">
    <location>
        <begin position="320"/>
        <end position="339"/>
    </location>
</feature>
<gene>
    <name evidence="10" type="ORF">A1Q2_00717</name>
</gene>